<dbReference type="EMBL" id="QKNX01000001">
    <property type="protein sequence ID" value="TKR27995.1"/>
    <property type="molecule type" value="Genomic_DNA"/>
</dbReference>
<dbReference type="AlphaFoldDB" id="A0A4U5JGN9"/>
<organism evidence="1 2">
    <name type="scientific">Natronomonas salsuginis</name>
    <dbReference type="NCBI Taxonomy" id="2217661"/>
    <lineage>
        <taxon>Archaea</taxon>
        <taxon>Methanobacteriati</taxon>
        <taxon>Methanobacteriota</taxon>
        <taxon>Stenosarchaea group</taxon>
        <taxon>Halobacteria</taxon>
        <taxon>Halobacteriales</taxon>
        <taxon>Natronomonadaceae</taxon>
        <taxon>Natronomonas</taxon>
    </lineage>
</organism>
<evidence type="ECO:0000313" key="2">
    <source>
        <dbReference type="Proteomes" id="UP000308037"/>
    </source>
</evidence>
<comment type="caution">
    <text evidence="1">The sequence shown here is derived from an EMBL/GenBank/DDBJ whole genome shotgun (WGS) entry which is preliminary data.</text>
</comment>
<dbReference type="Proteomes" id="UP000308037">
    <property type="component" value="Unassembled WGS sequence"/>
</dbReference>
<evidence type="ECO:0000313" key="1">
    <source>
        <dbReference type="EMBL" id="TKR27995.1"/>
    </source>
</evidence>
<reference evidence="1 2" key="1">
    <citation type="submission" date="2019-04" db="EMBL/GenBank/DDBJ databases">
        <title>Natronomonas sp. F20-122 a newhaloarchaeon isolated from a saline saltern of Isla Bacuta, Huelva, Spain.</title>
        <authorList>
            <person name="Duran-Viseras A."/>
            <person name="Sanchez-Porro C."/>
            <person name="Ventosa A."/>
        </authorList>
    </citation>
    <scope>NUCLEOTIDE SEQUENCE [LARGE SCALE GENOMIC DNA]</scope>
    <source>
        <strain evidence="1 2">F20-122</strain>
    </source>
</reference>
<dbReference type="RefSeq" id="WP_137275295.1">
    <property type="nucleotide sequence ID" value="NZ_QKNX01000001.1"/>
</dbReference>
<keyword evidence="2" id="KW-1185">Reference proteome</keyword>
<proteinExistence type="predicted"/>
<sequence>MTTSSSHREKTLGTISPIAVPINQLPVVELNAEYIRRSSELALDRNESYRNIDGGTVFGNNDALTSHQTGILGEMAVAELYATDIDAETYEFGDGGVDLDLWDASADVKSTTTNKMQYPQLLICEDNPLSADLYFVAHIINWGPGGAQVRVHGYATQEQVESKTPYRHPGTRKNYVVDPEELTLPPLVQVCHG</sequence>
<protein>
    <submittedName>
        <fullName evidence="1">Uncharacterized protein</fullName>
    </submittedName>
</protein>
<name>A0A4U5JGN9_9EURY</name>
<accession>A0A4U5JGN9</accession>
<gene>
    <name evidence="1" type="ORF">DM868_02630</name>
</gene>